<dbReference type="EMBL" id="LAZR01039429">
    <property type="protein sequence ID" value="KKL17027.1"/>
    <property type="molecule type" value="Genomic_DNA"/>
</dbReference>
<protein>
    <submittedName>
        <fullName evidence="1">Uncharacterized protein</fullName>
    </submittedName>
</protein>
<proteinExistence type="predicted"/>
<comment type="caution">
    <text evidence="1">The sequence shown here is derived from an EMBL/GenBank/DDBJ whole genome shotgun (WGS) entry which is preliminary data.</text>
</comment>
<reference evidence="1" key="1">
    <citation type="journal article" date="2015" name="Nature">
        <title>Complex archaea that bridge the gap between prokaryotes and eukaryotes.</title>
        <authorList>
            <person name="Spang A."/>
            <person name="Saw J.H."/>
            <person name="Jorgensen S.L."/>
            <person name="Zaremba-Niedzwiedzka K."/>
            <person name="Martijn J."/>
            <person name="Lind A.E."/>
            <person name="van Eijk R."/>
            <person name="Schleper C."/>
            <person name="Guy L."/>
            <person name="Ettema T.J."/>
        </authorList>
    </citation>
    <scope>NUCLEOTIDE SEQUENCE</scope>
</reference>
<evidence type="ECO:0000313" key="1">
    <source>
        <dbReference type="EMBL" id="KKL17027.1"/>
    </source>
</evidence>
<organism evidence="1">
    <name type="scientific">marine sediment metagenome</name>
    <dbReference type="NCBI Taxonomy" id="412755"/>
    <lineage>
        <taxon>unclassified sequences</taxon>
        <taxon>metagenomes</taxon>
        <taxon>ecological metagenomes</taxon>
    </lineage>
</organism>
<name>A0A0F9BT23_9ZZZZ</name>
<accession>A0A0F9BT23</accession>
<dbReference type="AlphaFoldDB" id="A0A0F9BT23"/>
<sequence>MKKDDEILIAVQGGEVCMNVVAMLKALELKDTPENRDALCRYYVTELRRRSPNMRIVAVQGGGRQN</sequence>
<gene>
    <name evidence="1" type="ORF">LCGC14_2489660</name>
</gene>